<name>A0A845I360_9BURK</name>
<dbReference type="Gene3D" id="1.20.120.220">
    <property type="entry name" value="ATP synthase, F0 complex, subunit A"/>
    <property type="match status" value="1"/>
</dbReference>
<reference evidence="14" key="1">
    <citation type="submission" date="2019-12" db="EMBL/GenBank/DDBJ databases">
        <title>Novel species isolated from a subtropical stream in China.</title>
        <authorList>
            <person name="Lu H."/>
        </authorList>
    </citation>
    <scope>NUCLEOTIDE SEQUENCE [LARGE SCALE GENOMIC DNA]</scope>
    <source>
        <strain evidence="14">FT93W</strain>
    </source>
</reference>
<dbReference type="HAMAP" id="MF_01393">
    <property type="entry name" value="ATP_synth_a_bact"/>
    <property type="match status" value="1"/>
</dbReference>
<dbReference type="GO" id="GO:0045259">
    <property type="term" value="C:proton-transporting ATP synthase complex"/>
    <property type="evidence" value="ECO:0007669"/>
    <property type="project" value="UniProtKB-KW"/>
</dbReference>
<dbReference type="PANTHER" id="PTHR42823:SF3">
    <property type="entry name" value="ATP SYNTHASE SUBUNIT A, CHLOROPLASTIC"/>
    <property type="match status" value="1"/>
</dbReference>
<evidence type="ECO:0000256" key="1">
    <source>
        <dbReference type="ARBA" id="ARBA00004141"/>
    </source>
</evidence>
<evidence type="ECO:0000256" key="2">
    <source>
        <dbReference type="ARBA" id="ARBA00006810"/>
    </source>
</evidence>
<evidence type="ECO:0000256" key="8">
    <source>
        <dbReference type="ARBA" id="ARBA00022989"/>
    </source>
</evidence>
<dbReference type="EMBL" id="WWCL01000003">
    <property type="protein sequence ID" value="MYN46265.1"/>
    <property type="molecule type" value="Genomic_DNA"/>
</dbReference>
<keyword evidence="7 12" id="KW-0375">Hydrogen ion transport</keyword>
<dbReference type="RefSeq" id="WP_155435589.1">
    <property type="nucleotide sequence ID" value="NZ_WWCL01000003.1"/>
</dbReference>
<comment type="function">
    <text evidence="12 13">Key component of the proton channel; it plays a direct role in the translocation of protons across the membrane.</text>
</comment>
<feature type="transmembrane region" description="Helical" evidence="12">
    <location>
        <begin position="39"/>
        <end position="57"/>
    </location>
</feature>
<organism evidence="14 15">
    <name type="scientific">Duganella fentianensis</name>
    <dbReference type="NCBI Taxonomy" id="2692177"/>
    <lineage>
        <taxon>Bacteria</taxon>
        <taxon>Pseudomonadati</taxon>
        <taxon>Pseudomonadota</taxon>
        <taxon>Betaproteobacteria</taxon>
        <taxon>Burkholderiales</taxon>
        <taxon>Oxalobacteraceae</taxon>
        <taxon>Telluria group</taxon>
        <taxon>Duganella</taxon>
    </lineage>
</organism>
<dbReference type="Pfam" id="PF00119">
    <property type="entry name" value="ATP-synt_A"/>
    <property type="match status" value="1"/>
</dbReference>
<keyword evidence="6 12" id="KW-0812">Transmembrane</keyword>
<evidence type="ECO:0000313" key="14">
    <source>
        <dbReference type="EMBL" id="MYN46265.1"/>
    </source>
</evidence>
<evidence type="ECO:0000313" key="15">
    <source>
        <dbReference type="Proteomes" id="UP000444316"/>
    </source>
</evidence>
<evidence type="ECO:0000256" key="4">
    <source>
        <dbReference type="ARBA" id="ARBA00022475"/>
    </source>
</evidence>
<feature type="transmembrane region" description="Helical" evidence="12">
    <location>
        <begin position="211"/>
        <end position="231"/>
    </location>
</feature>
<feature type="transmembrane region" description="Helical" evidence="12">
    <location>
        <begin position="178"/>
        <end position="199"/>
    </location>
</feature>
<dbReference type="NCBIfam" id="TIGR01131">
    <property type="entry name" value="ATP_synt_6_or_A"/>
    <property type="match status" value="1"/>
</dbReference>
<evidence type="ECO:0000256" key="12">
    <source>
        <dbReference type="HAMAP-Rule" id="MF_01393"/>
    </source>
</evidence>
<keyword evidence="5 12" id="KW-0138">CF(0)</keyword>
<evidence type="ECO:0000256" key="7">
    <source>
        <dbReference type="ARBA" id="ARBA00022781"/>
    </source>
</evidence>
<comment type="caution">
    <text evidence="14">The sequence shown here is derived from an EMBL/GenBank/DDBJ whole genome shotgun (WGS) entry which is preliminary data.</text>
</comment>
<evidence type="ECO:0000256" key="13">
    <source>
        <dbReference type="RuleBase" id="RU000483"/>
    </source>
</evidence>
<comment type="subcellular location">
    <subcellularLocation>
        <location evidence="12 13">Cell membrane</location>
        <topology evidence="12 13">Multi-pass membrane protein</topology>
    </subcellularLocation>
    <subcellularLocation>
        <location evidence="1">Membrane</location>
        <topology evidence="1">Multi-pass membrane protein</topology>
    </subcellularLocation>
</comment>
<comment type="similarity">
    <text evidence="2 12 13">Belongs to the ATPase A chain family.</text>
</comment>
<proteinExistence type="inferred from homology"/>
<dbReference type="Proteomes" id="UP000444316">
    <property type="component" value="Unassembled WGS sequence"/>
</dbReference>
<dbReference type="InterPro" id="IPR000568">
    <property type="entry name" value="ATP_synth_F0_asu"/>
</dbReference>
<keyword evidence="15" id="KW-1185">Reference proteome</keyword>
<dbReference type="InterPro" id="IPR023011">
    <property type="entry name" value="ATP_synth_F0_asu_AS"/>
</dbReference>
<evidence type="ECO:0000256" key="3">
    <source>
        <dbReference type="ARBA" id="ARBA00022448"/>
    </source>
</evidence>
<dbReference type="SUPFAM" id="SSF81336">
    <property type="entry name" value="F1F0 ATP synthase subunit A"/>
    <property type="match status" value="1"/>
</dbReference>
<evidence type="ECO:0000256" key="9">
    <source>
        <dbReference type="ARBA" id="ARBA00023065"/>
    </source>
</evidence>
<keyword evidence="9 12" id="KW-0406">Ion transport</keyword>
<dbReference type="NCBIfam" id="NF004477">
    <property type="entry name" value="PRK05815.1-1"/>
    <property type="match status" value="1"/>
</dbReference>
<evidence type="ECO:0000256" key="5">
    <source>
        <dbReference type="ARBA" id="ARBA00022547"/>
    </source>
</evidence>
<dbReference type="GO" id="GO:0046933">
    <property type="term" value="F:proton-transporting ATP synthase activity, rotational mechanism"/>
    <property type="evidence" value="ECO:0007669"/>
    <property type="project" value="UniProtKB-UniRule"/>
</dbReference>
<keyword evidence="3 12" id="KW-0813">Transport</keyword>
<dbReference type="FunFam" id="1.20.120.220:FF:000002">
    <property type="entry name" value="ATP synthase subunit a"/>
    <property type="match status" value="1"/>
</dbReference>
<keyword evidence="4 12" id="KW-1003">Cell membrane</keyword>
<evidence type="ECO:0000256" key="10">
    <source>
        <dbReference type="ARBA" id="ARBA00023136"/>
    </source>
</evidence>
<feature type="transmembrane region" description="Helical" evidence="12">
    <location>
        <begin position="237"/>
        <end position="262"/>
    </location>
</feature>
<dbReference type="CDD" id="cd00310">
    <property type="entry name" value="ATP-synt_Fo_a_6"/>
    <property type="match status" value="1"/>
</dbReference>
<keyword evidence="8 12" id="KW-1133">Transmembrane helix</keyword>
<protein>
    <recommendedName>
        <fullName evidence="12 13">ATP synthase subunit a</fullName>
    </recommendedName>
    <alternativeName>
        <fullName evidence="12">ATP synthase F0 sector subunit a</fullName>
    </alternativeName>
    <alternativeName>
        <fullName evidence="12">F-ATPase subunit 6</fullName>
    </alternativeName>
</protein>
<keyword evidence="11 12" id="KW-0066">ATP synthesis</keyword>
<evidence type="ECO:0000256" key="11">
    <source>
        <dbReference type="ARBA" id="ARBA00023310"/>
    </source>
</evidence>
<keyword evidence="10 12" id="KW-0472">Membrane</keyword>
<dbReference type="PROSITE" id="PS00449">
    <property type="entry name" value="ATPASE_A"/>
    <property type="match status" value="1"/>
</dbReference>
<dbReference type="InterPro" id="IPR035908">
    <property type="entry name" value="F0_ATP_A_sf"/>
</dbReference>
<dbReference type="InterPro" id="IPR045082">
    <property type="entry name" value="ATP_syn_F0_a_bact/chloroplast"/>
</dbReference>
<accession>A0A845I360</accession>
<gene>
    <name evidence="12 14" type="primary">atpB</name>
    <name evidence="14" type="ORF">GTP23_14530</name>
</gene>
<dbReference type="PANTHER" id="PTHR42823">
    <property type="entry name" value="ATP SYNTHASE SUBUNIT A, CHLOROPLASTIC"/>
    <property type="match status" value="1"/>
</dbReference>
<dbReference type="GO" id="GO:0042777">
    <property type="term" value="P:proton motive force-driven plasma membrane ATP synthesis"/>
    <property type="evidence" value="ECO:0007669"/>
    <property type="project" value="TreeGrafter"/>
</dbReference>
<dbReference type="GO" id="GO:0005886">
    <property type="term" value="C:plasma membrane"/>
    <property type="evidence" value="ECO:0007669"/>
    <property type="project" value="UniProtKB-SubCell"/>
</dbReference>
<sequence length="267" mass="29509">MTTENAVEGAHHAPTSIEYIQHHLSHLKSADGTFNLDTFWVSAILGFIFLGVFYLAARRATAGVPGKLQNFVEAVMDLVNEVVNSAFHAKSAVIAPLAITIFCWVWLMNAMDFLPVDLLPQLLSNFGVHKLRVVPTADVNHTFGMSFGVMLCIIGFSIKAKGLGGWGKELFTAPFHAHGFMAVVLAPVNFIFQMIELLAKPLSLSLRLFGNMYAGELLFILIALLPWWAQWLLGGPWVIFHILVVTLQAFVFMALTVVYLSLAVEKH</sequence>
<dbReference type="AlphaFoldDB" id="A0A845I360"/>
<evidence type="ECO:0000256" key="6">
    <source>
        <dbReference type="ARBA" id="ARBA00022692"/>
    </source>
</evidence>